<organism evidence="2 3">
    <name type="scientific">Actinidia rufa</name>
    <dbReference type="NCBI Taxonomy" id="165716"/>
    <lineage>
        <taxon>Eukaryota</taxon>
        <taxon>Viridiplantae</taxon>
        <taxon>Streptophyta</taxon>
        <taxon>Embryophyta</taxon>
        <taxon>Tracheophyta</taxon>
        <taxon>Spermatophyta</taxon>
        <taxon>Magnoliopsida</taxon>
        <taxon>eudicotyledons</taxon>
        <taxon>Gunneridae</taxon>
        <taxon>Pentapetalae</taxon>
        <taxon>asterids</taxon>
        <taxon>Ericales</taxon>
        <taxon>Actinidiaceae</taxon>
        <taxon>Actinidia</taxon>
    </lineage>
</organism>
<comment type="caution">
    <text evidence="2">The sequence shown here is derived from an EMBL/GenBank/DDBJ whole genome shotgun (WGS) entry which is preliminary data.</text>
</comment>
<accession>A0A7J0ECR8</accession>
<sequence length="230" mass="26136">MISSHNSLISSYIKAAPPLCKAVIYPGQVLAALWITEPILWPIPAKFPDLEGLHCDIHGMAEQMRLMNENNAHLIQLLAAANPPPLAAPPIPDAERSHRSRHSGDHSQNHSTSWECRERRRSPSPISPRHERSLSLSESRVVRRSDVQSFFCHFEGVDEIVVHKATPGDDRFIWRSKSTLCRQLHELQNQAEECLPPLYHPSEGNRVPEGLCETVLTKPYWKSRTIVIKW</sequence>
<dbReference type="Proteomes" id="UP000585474">
    <property type="component" value="Unassembled WGS sequence"/>
</dbReference>
<keyword evidence="3" id="KW-1185">Reference proteome</keyword>
<dbReference type="EMBL" id="BJWL01000003">
    <property type="protein sequence ID" value="GFY83659.1"/>
    <property type="molecule type" value="Genomic_DNA"/>
</dbReference>
<protein>
    <submittedName>
        <fullName evidence="2">Uncharacterized protein</fullName>
    </submittedName>
</protein>
<feature type="region of interest" description="Disordered" evidence="1">
    <location>
        <begin position="86"/>
        <end position="138"/>
    </location>
</feature>
<proteinExistence type="predicted"/>
<reference evidence="2 3" key="1">
    <citation type="submission" date="2019-07" db="EMBL/GenBank/DDBJ databases">
        <title>De Novo Assembly of kiwifruit Actinidia rufa.</title>
        <authorList>
            <person name="Sugita-Konishi S."/>
            <person name="Sato K."/>
            <person name="Mori E."/>
            <person name="Abe Y."/>
            <person name="Kisaki G."/>
            <person name="Hamano K."/>
            <person name="Suezawa K."/>
            <person name="Otani M."/>
            <person name="Fukuda T."/>
            <person name="Manabe T."/>
            <person name="Gomi K."/>
            <person name="Tabuchi M."/>
            <person name="Akimitsu K."/>
            <person name="Kataoka I."/>
        </authorList>
    </citation>
    <scope>NUCLEOTIDE SEQUENCE [LARGE SCALE GENOMIC DNA]</scope>
    <source>
        <strain evidence="3">cv. Fuchu</strain>
    </source>
</reference>
<dbReference type="AlphaFoldDB" id="A0A7J0ECR8"/>
<feature type="compositionally biased region" description="Basic and acidic residues" evidence="1">
    <location>
        <begin position="93"/>
        <end position="108"/>
    </location>
</feature>
<gene>
    <name evidence="2" type="ORF">Acr_03g0004330</name>
</gene>
<name>A0A7J0ECR8_9ERIC</name>
<evidence type="ECO:0000313" key="2">
    <source>
        <dbReference type="EMBL" id="GFY83659.1"/>
    </source>
</evidence>
<evidence type="ECO:0000313" key="3">
    <source>
        <dbReference type="Proteomes" id="UP000585474"/>
    </source>
</evidence>
<evidence type="ECO:0000256" key="1">
    <source>
        <dbReference type="SAM" id="MobiDB-lite"/>
    </source>
</evidence>